<gene>
    <name evidence="1" type="ORF">SPARVUS_LOCUS7520907</name>
</gene>
<dbReference type="EMBL" id="CATNWA010014525">
    <property type="protein sequence ID" value="CAI9572900.1"/>
    <property type="molecule type" value="Genomic_DNA"/>
</dbReference>
<reference evidence="1" key="1">
    <citation type="submission" date="2023-05" db="EMBL/GenBank/DDBJ databases">
        <authorList>
            <person name="Stuckert A."/>
        </authorList>
    </citation>
    <scope>NUCLEOTIDE SEQUENCE</scope>
</reference>
<keyword evidence="2" id="KW-1185">Reference proteome</keyword>
<sequence>MSCQSAPARFTSVQVVAAAGLHLFTATTTHTEKRRRCVRVPF</sequence>
<protein>
    <submittedName>
        <fullName evidence="1">Uncharacterized protein</fullName>
    </submittedName>
</protein>
<accession>A0ABN9DJW2</accession>
<name>A0ABN9DJW2_9NEOB</name>
<dbReference type="Proteomes" id="UP001162483">
    <property type="component" value="Unassembled WGS sequence"/>
</dbReference>
<comment type="caution">
    <text evidence="1">The sequence shown here is derived from an EMBL/GenBank/DDBJ whole genome shotgun (WGS) entry which is preliminary data.</text>
</comment>
<evidence type="ECO:0000313" key="1">
    <source>
        <dbReference type="EMBL" id="CAI9572900.1"/>
    </source>
</evidence>
<organism evidence="1 2">
    <name type="scientific">Staurois parvus</name>
    <dbReference type="NCBI Taxonomy" id="386267"/>
    <lineage>
        <taxon>Eukaryota</taxon>
        <taxon>Metazoa</taxon>
        <taxon>Chordata</taxon>
        <taxon>Craniata</taxon>
        <taxon>Vertebrata</taxon>
        <taxon>Euteleostomi</taxon>
        <taxon>Amphibia</taxon>
        <taxon>Batrachia</taxon>
        <taxon>Anura</taxon>
        <taxon>Neobatrachia</taxon>
        <taxon>Ranoidea</taxon>
        <taxon>Ranidae</taxon>
        <taxon>Staurois</taxon>
    </lineage>
</organism>
<proteinExistence type="predicted"/>
<feature type="non-terminal residue" evidence="1">
    <location>
        <position position="42"/>
    </location>
</feature>
<evidence type="ECO:0000313" key="2">
    <source>
        <dbReference type="Proteomes" id="UP001162483"/>
    </source>
</evidence>